<evidence type="ECO:0000256" key="3">
    <source>
        <dbReference type="ARBA" id="ARBA00023015"/>
    </source>
</evidence>
<protein>
    <submittedName>
        <fullName evidence="8">MYB family transcription factor</fullName>
    </submittedName>
</protein>
<dbReference type="InterPro" id="IPR009057">
    <property type="entry name" value="Homeodomain-like_sf"/>
</dbReference>
<dbReference type="SMART" id="SM00717">
    <property type="entry name" value="SANT"/>
    <property type="match status" value="2"/>
</dbReference>
<keyword evidence="5" id="KW-0539">Nucleus</keyword>
<evidence type="ECO:0000256" key="5">
    <source>
        <dbReference type="ARBA" id="ARBA00023242"/>
    </source>
</evidence>
<proteinExistence type="predicted"/>
<feature type="domain" description="Myb-like" evidence="6">
    <location>
        <begin position="215"/>
        <end position="265"/>
    </location>
</feature>
<feature type="domain" description="HTH myb-type" evidence="7">
    <location>
        <begin position="168"/>
        <end position="214"/>
    </location>
</feature>
<dbReference type="PANTHER" id="PTHR45614:SF285">
    <property type="entry name" value="TRANSCRIPTION FACTOR MYB98"/>
    <property type="match status" value="1"/>
</dbReference>
<dbReference type="InterPro" id="IPR017930">
    <property type="entry name" value="Myb_dom"/>
</dbReference>
<sequence length="353" mass="40579">MEFDPNFIQNMPYIYGIFPQNHWMNPDIPTMGSLPPHNEANHHFALATIGHSSTLFIIPTHSFKPTHTNESAEGSVNKGFRDFSQNNSLKYGETLEPQEGLSLPLSLIYGAHASMGMMTKLQEGLYLIDRTENNPLGANERLILGDKKHQKSDWEKNNEILTQNATIKGKWTTDEDSILVLFVKLLGTKQWSYIAEFLDGKTGKQCWERWNNHLKPNIRKGPWNDEEDKILIEAHKKVGNKWAEISKRLPGRTENSIKNHWNTTKRSLNVKMKRIRSSDGSKGKLLQNYIREVISFEEGQKKMMDNGNEDGNNDFNYGNWKTQEDEVGGYLPFDFYENEMESGFGLMDYEVGI</sequence>
<dbReference type="CDD" id="cd00167">
    <property type="entry name" value="SANT"/>
    <property type="match status" value="2"/>
</dbReference>
<evidence type="ECO:0000313" key="8">
    <source>
        <dbReference type="EMBL" id="QSD99581.1"/>
    </source>
</evidence>
<dbReference type="Pfam" id="PF00249">
    <property type="entry name" value="Myb_DNA-binding"/>
    <property type="match status" value="2"/>
</dbReference>
<evidence type="ECO:0000256" key="2">
    <source>
        <dbReference type="ARBA" id="ARBA00022737"/>
    </source>
</evidence>
<keyword evidence="2" id="KW-0677">Repeat</keyword>
<evidence type="ECO:0000259" key="6">
    <source>
        <dbReference type="PROSITE" id="PS50090"/>
    </source>
</evidence>
<dbReference type="AlphaFoldDB" id="A0A896W3G6"/>
<keyword evidence="3" id="KW-0804">Transcription</keyword>
<dbReference type="InterPro" id="IPR050560">
    <property type="entry name" value="MYB_TF"/>
</dbReference>
<keyword evidence="3" id="KW-0805">Transcription regulation</keyword>
<accession>A0A896W3G6</accession>
<dbReference type="SUPFAM" id="SSF46689">
    <property type="entry name" value="Homeodomain-like"/>
    <property type="match status" value="1"/>
</dbReference>
<dbReference type="FunFam" id="1.10.10.60:FF:000010">
    <property type="entry name" value="Transcriptional activator Myb isoform A"/>
    <property type="match status" value="1"/>
</dbReference>
<dbReference type="GO" id="GO:0000981">
    <property type="term" value="F:DNA-binding transcription factor activity, RNA polymerase II-specific"/>
    <property type="evidence" value="ECO:0007669"/>
    <property type="project" value="TreeGrafter"/>
</dbReference>
<keyword evidence="4" id="KW-0238">DNA-binding</keyword>
<evidence type="ECO:0000256" key="1">
    <source>
        <dbReference type="ARBA" id="ARBA00004123"/>
    </source>
</evidence>
<dbReference type="PROSITE" id="PS50090">
    <property type="entry name" value="MYB_LIKE"/>
    <property type="match status" value="2"/>
</dbReference>
<dbReference type="PANTHER" id="PTHR45614">
    <property type="entry name" value="MYB PROTEIN-RELATED"/>
    <property type="match status" value="1"/>
</dbReference>
<dbReference type="InterPro" id="IPR001005">
    <property type="entry name" value="SANT/Myb"/>
</dbReference>
<dbReference type="GO" id="GO:0000978">
    <property type="term" value="F:RNA polymerase II cis-regulatory region sequence-specific DNA binding"/>
    <property type="evidence" value="ECO:0007669"/>
    <property type="project" value="TreeGrafter"/>
</dbReference>
<dbReference type="Gene3D" id="1.10.10.60">
    <property type="entry name" value="Homeodomain-like"/>
    <property type="match status" value="2"/>
</dbReference>
<evidence type="ECO:0000256" key="4">
    <source>
        <dbReference type="ARBA" id="ARBA00023125"/>
    </source>
</evidence>
<comment type="subcellular location">
    <subcellularLocation>
        <location evidence="1">Nucleus</location>
    </subcellularLocation>
</comment>
<reference evidence="8" key="1">
    <citation type="journal article" name="Plants (Basel)">
        <title>NAC and MYB Families and Lignin Biosynthesis-Related Members Identification and Expression Analysis in Melilotus albus.</title>
        <authorList>
            <person name="Chen L."/>
            <person name="Wu F."/>
            <person name="Zhang J."/>
        </authorList>
    </citation>
    <scope>NUCLEOTIDE SEQUENCE</scope>
</reference>
<dbReference type="EMBL" id="MW302427">
    <property type="protein sequence ID" value="QSD99581.1"/>
    <property type="molecule type" value="Genomic_DNA"/>
</dbReference>
<name>A0A896W3G6_MELAB</name>
<organism evidence="8">
    <name type="scientific">Melilotus albus</name>
    <name type="common">White sweet clover</name>
    <name type="synonym">Melilotus officinalis subsp. albus</name>
    <dbReference type="NCBI Taxonomy" id="47082"/>
    <lineage>
        <taxon>Eukaryota</taxon>
        <taxon>Viridiplantae</taxon>
        <taxon>Streptophyta</taxon>
        <taxon>Embryophyta</taxon>
        <taxon>Tracheophyta</taxon>
        <taxon>Spermatophyta</taxon>
        <taxon>Magnoliopsida</taxon>
        <taxon>eudicotyledons</taxon>
        <taxon>Gunneridae</taxon>
        <taxon>Pentapetalae</taxon>
        <taxon>rosids</taxon>
        <taxon>fabids</taxon>
        <taxon>Fabales</taxon>
        <taxon>Fabaceae</taxon>
        <taxon>Papilionoideae</taxon>
        <taxon>50 kb inversion clade</taxon>
        <taxon>NPAAA clade</taxon>
        <taxon>Hologalegina</taxon>
        <taxon>IRL clade</taxon>
        <taxon>Trifolieae</taxon>
        <taxon>Melilotus</taxon>
    </lineage>
</organism>
<feature type="domain" description="Myb-like" evidence="6">
    <location>
        <begin position="168"/>
        <end position="214"/>
    </location>
</feature>
<dbReference type="PROSITE" id="PS51294">
    <property type="entry name" value="HTH_MYB"/>
    <property type="match status" value="2"/>
</dbReference>
<evidence type="ECO:0000259" key="7">
    <source>
        <dbReference type="PROSITE" id="PS51294"/>
    </source>
</evidence>
<dbReference type="GO" id="GO:0005634">
    <property type="term" value="C:nucleus"/>
    <property type="evidence" value="ECO:0007669"/>
    <property type="project" value="UniProtKB-SubCell"/>
</dbReference>
<gene>
    <name evidence="8" type="primary">EVM0021926.1</name>
</gene>
<feature type="domain" description="HTH myb-type" evidence="7">
    <location>
        <begin position="215"/>
        <end position="269"/>
    </location>
</feature>